<dbReference type="RefSeq" id="WP_399648537.1">
    <property type="nucleotide sequence ID" value="NZ_JBITYG010000003.1"/>
</dbReference>
<proteinExistence type="predicted"/>
<accession>A0ABW8C3W8</accession>
<evidence type="ECO:0000313" key="2">
    <source>
        <dbReference type="Proteomes" id="UP001614394"/>
    </source>
</evidence>
<keyword evidence="2" id="KW-1185">Reference proteome</keyword>
<comment type="caution">
    <text evidence="1">The sequence shown here is derived from an EMBL/GenBank/DDBJ whole genome shotgun (WGS) entry which is preliminary data.</text>
</comment>
<dbReference type="Proteomes" id="UP001614394">
    <property type="component" value="Unassembled WGS sequence"/>
</dbReference>
<protein>
    <submittedName>
        <fullName evidence="1">Uncharacterized protein</fullName>
    </submittedName>
</protein>
<dbReference type="EMBL" id="JBITYG010000003">
    <property type="protein sequence ID" value="MFI9101121.1"/>
    <property type="molecule type" value="Genomic_DNA"/>
</dbReference>
<name>A0ABW8C3W8_9ACTN</name>
<sequence>MRTKIYHVPGGNITTDAKKNDRAGLPVWNTLASYIADDLLVLDPSWASKQEEDPGEFAAILRQCRRILIECFDELARQGLLDRPQEGDEADEKTREVIDNGVRSMSEDLGSLGGWQELVDAVVVAGDIDLAPYSE</sequence>
<gene>
    <name evidence="1" type="ORF">ACIGXA_11410</name>
</gene>
<evidence type="ECO:0000313" key="1">
    <source>
        <dbReference type="EMBL" id="MFI9101121.1"/>
    </source>
</evidence>
<organism evidence="1 2">
    <name type="scientific">Streptomyces fildesensis</name>
    <dbReference type="NCBI Taxonomy" id="375757"/>
    <lineage>
        <taxon>Bacteria</taxon>
        <taxon>Bacillati</taxon>
        <taxon>Actinomycetota</taxon>
        <taxon>Actinomycetes</taxon>
        <taxon>Kitasatosporales</taxon>
        <taxon>Streptomycetaceae</taxon>
        <taxon>Streptomyces</taxon>
    </lineage>
</organism>
<reference evidence="1 2" key="1">
    <citation type="submission" date="2024-10" db="EMBL/GenBank/DDBJ databases">
        <title>The Natural Products Discovery Center: Release of the First 8490 Sequenced Strains for Exploring Actinobacteria Biosynthetic Diversity.</title>
        <authorList>
            <person name="Kalkreuter E."/>
            <person name="Kautsar S.A."/>
            <person name="Yang D."/>
            <person name="Bader C.D."/>
            <person name="Teijaro C.N."/>
            <person name="Fluegel L."/>
            <person name="Davis C.M."/>
            <person name="Simpson J.R."/>
            <person name="Lauterbach L."/>
            <person name="Steele A.D."/>
            <person name="Gui C."/>
            <person name="Meng S."/>
            <person name="Li G."/>
            <person name="Viehrig K."/>
            <person name="Ye F."/>
            <person name="Su P."/>
            <person name="Kiefer A.F."/>
            <person name="Nichols A."/>
            <person name="Cepeda A.J."/>
            <person name="Yan W."/>
            <person name="Fan B."/>
            <person name="Jiang Y."/>
            <person name="Adhikari A."/>
            <person name="Zheng C.-J."/>
            <person name="Schuster L."/>
            <person name="Cowan T.M."/>
            <person name="Smanski M.J."/>
            <person name="Chevrette M.G."/>
            <person name="De Carvalho L.P.S."/>
            <person name="Shen B."/>
        </authorList>
    </citation>
    <scope>NUCLEOTIDE SEQUENCE [LARGE SCALE GENOMIC DNA]</scope>
    <source>
        <strain evidence="1 2">NPDC053399</strain>
    </source>
</reference>